<dbReference type="Proteomes" id="UP000703269">
    <property type="component" value="Unassembled WGS sequence"/>
</dbReference>
<organism evidence="2 3">
    <name type="scientific">Phanerochaete sordida</name>
    <dbReference type="NCBI Taxonomy" id="48140"/>
    <lineage>
        <taxon>Eukaryota</taxon>
        <taxon>Fungi</taxon>
        <taxon>Dikarya</taxon>
        <taxon>Basidiomycota</taxon>
        <taxon>Agaricomycotina</taxon>
        <taxon>Agaricomycetes</taxon>
        <taxon>Polyporales</taxon>
        <taxon>Phanerochaetaceae</taxon>
        <taxon>Phanerochaete</taxon>
    </lineage>
</organism>
<gene>
    <name evidence="2" type="ORF">PsYK624_057300</name>
</gene>
<evidence type="ECO:0000313" key="3">
    <source>
        <dbReference type="Proteomes" id="UP000703269"/>
    </source>
</evidence>
<protein>
    <submittedName>
        <fullName evidence="2">Uncharacterized protein</fullName>
    </submittedName>
</protein>
<dbReference type="AlphaFoldDB" id="A0A9P3G7G0"/>
<feature type="compositionally biased region" description="Basic residues" evidence="1">
    <location>
        <begin position="16"/>
        <end position="28"/>
    </location>
</feature>
<reference evidence="2 3" key="1">
    <citation type="submission" date="2021-08" db="EMBL/GenBank/DDBJ databases">
        <title>Draft Genome Sequence of Phanerochaete sordida strain YK-624.</title>
        <authorList>
            <person name="Mori T."/>
            <person name="Dohra H."/>
            <person name="Suzuki T."/>
            <person name="Kawagishi H."/>
            <person name="Hirai H."/>
        </authorList>
    </citation>
    <scope>NUCLEOTIDE SEQUENCE [LARGE SCALE GENOMIC DNA]</scope>
    <source>
        <strain evidence="2 3">YK-624</strain>
    </source>
</reference>
<sequence length="192" mass="20097">MPPFGIRALLRLTFRRKGRRSQASKSKHASQPEPIDPEPAFSDSDWEFASASSATLAAPPALDGAAMDEQGLYVCWAAFAGLPPRPLSPARALRLKQRIAGAVVAAGMGAAPPAQDPVDAALRAQGAVPRAPGSALYIGTFGQVEDAFDAAGLVTSVCDVEGFPEATRLGTMFVVRQKPAGAMQLVKLTLWA</sequence>
<evidence type="ECO:0000313" key="2">
    <source>
        <dbReference type="EMBL" id="GJE89626.1"/>
    </source>
</evidence>
<dbReference type="OrthoDB" id="3262301at2759"/>
<evidence type="ECO:0000256" key="1">
    <source>
        <dbReference type="SAM" id="MobiDB-lite"/>
    </source>
</evidence>
<accession>A0A9P3G7G0</accession>
<name>A0A9P3G7G0_9APHY</name>
<proteinExistence type="predicted"/>
<keyword evidence="3" id="KW-1185">Reference proteome</keyword>
<comment type="caution">
    <text evidence="2">The sequence shown here is derived from an EMBL/GenBank/DDBJ whole genome shotgun (WGS) entry which is preliminary data.</text>
</comment>
<dbReference type="EMBL" id="BPQB01000013">
    <property type="protein sequence ID" value="GJE89626.1"/>
    <property type="molecule type" value="Genomic_DNA"/>
</dbReference>
<feature type="region of interest" description="Disordered" evidence="1">
    <location>
        <begin position="16"/>
        <end position="44"/>
    </location>
</feature>